<dbReference type="SUPFAM" id="SSF47874">
    <property type="entry name" value="Annexin"/>
    <property type="match status" value="1"/>
</dbReference>
<dbReference type="GO" id="GO:0005509">
    <property type="term" value="F:calcium ion binding"/>
    <property type="evidence" value="ECO:0007669"/>
    <property type="project" value="InterPro"/>
</dbReference>
<dbReference type="EMBL" id="JALJAT010000006">
    <property type="protein sequence ID" value="KAK4468908.1"/>
    <property type="molecule type" value="Genomic_DNA"/>
</dbReference>
<reference evidence="1" key="2">
    <citation type="journal article" date="2023" name="Infect Dis Poverty">
        <title>Chromosome-scale genome of the human blood fluke Schistosoma mekongi and its implications for public health.</title>
        <authorList>
            <person name="Zhou M."/>
            <person name="Xu L."/>
            <person name="Xu D."/>
            <person name="Chen W."/>
            <person name="Khan J."/>
            <person name="Hu Y."/>
            <person name="Huang H."/>
            <person name="Wei H."/>
            <person name="Zhang Y."/>
            <person name="Chusongsang P."/>
            <person name="Tanasarnprasert K."/>
            <person name="Hu X."/>
            <person name="Limpanont Y."/>
            <person name="Lv Z."/>
        </authorList>
    </citation>
    <scope>NUCLEOTIDE SEQUENCE</scope>
    <source>
        <strain evidence="1">LV_2022a</strain>
    </source>
</reference>
<dbReference type="AlphaFoldDB" id="A0AAE2D2E1"/>
<sequence length="228" mass="26606">MHLRYYTDEKNDKLLGVSLSRTNAERQSIVHNYQKLFNKSILNEIQDADLQSVRLFLQDLLTEASMLLAVELNKTTTMLDLQSVTSILIDFWGDEFNQTFCFCYLDANKSIWRHTNNSFGVTVKHILQCTVGRRKRELKIDGSISGRGVKPIVNTVLVTKIRHIITRKLVSKEDISQSSSGRFCLLNPFELKMLNKQFKEVNVFVECFHYVYFNQHITTVLFKLRCDW</sequence>
<organism evidence="1 2">
    <name type="scientific">Schistosoma mekongi</name>
    <name type="common">Parasitic worm</name>
    <dbReference type="NCBI Taxonomy" id="38744"/>
    <lineage>
        <taxon>Eukaryota</taxon>
        <taxon>Metazoa</taxon>
        <taxon>Spiralia</taxon>
        <taxon>Lophotrochozoa</taxon>
        <taxon>Platyhelminthes</taxon>
        <taxon>Trematoda</taxon>
        <taxon>Digenea</taxon>
        <taxon>Strigeidida</taxon>
        <taxon>Schistosomatoidea</taxon>
        <taxon>Schistosomatidae</taxon>
        <taxon>Schistosoma</taxon>
    </lineage>
</organism>
<comment type="caution">
    <text evidence="1">The sequence shown here is derived from an EMBL/GenBank/DDBJ whole genome shotgun (WGS) entry which is preliminary data.</text>
</comment>
<gene>
    <name evidence="1" type="ORF">MN116_008067</name>
</gene>
<proteinExistence type="predicted"/>
<dbReference type="InterPro" id="IPR037104">
    <property type="entry name" value="Annexin_sf"/>
</dbReference>
<accession>A0AAE2D2E1</accession>
<protein>
    <submittedName>
        <fullName evidence="1">Uncharacterized protein</fullName>
    </submittedName>
</protein>
<dbReference type="GO" id="GO:0005544">
    <property type="term" value="F:calcium-dependent phospholipid binding"/>
    <property type="evidence" value="ECO:0007669"/>
    <property type="project" value="InterPro"/>
</dbReference>
<evidence type="ECO:0000313" key="2">
    <source>
        <dbReference type="Proteomes" id="UP001292079"/>
    </source>
</evidence>
<reference evidence="1" key="1">
    <citation type="submission" date="2022-04" db="EMBL/GenBank/DDBJ databases">
        <authorList>
            <person name="Xu L."/>
            <person name="Lv Z."/>
        </authorList>
    </citation>
    <scope>NUCLEOTIDE SEQUENCE</scope>
    <source>
        <strain evidence="1">LV_2022a</strain>
    </source>
</reference>
<name>A0AAE2D2E1_SCHME</name>
<dbReference type="Proteomes" id="UP001292079">
    <property type="component" value="Unassembled WGS sequence"/>
</dbReference>
<evidence type="ECO:0000313" key="1">
    <source>
        <dbReference type="EMBL" id="KAK4468908.1"/>
    </source>
</evidence>
<keyword evidence="2" id="KW-1185">Reference proteome</keyword>